<dbReference type="Pfam" id="PF00703">
    <property type="entry name" value="Glyco_hydro_2"/>
    <property type="match status" value="1"/>
</dbReference>
<evidence type="ECO:0000259" key="8">
    <source>
        <dbReference type="Pfam" id="PF16355"/>
    </source>
</evidence>
<dbReference type="InterPro" id="IPR048229">
    <property type="entry name" value="GalB-like"/>
</dbReference>
<dbReference type="Pfam" id="PF16355">
    <property type="entry name" value="DUF4982"/>
    <property type="match status" value="1"/>
</dbReference>
<dbReference type="Pfam" id="PF18565">
    <property type="entry name" value="Glyco_hydro2_C5"/>
    <property type="match status" value="1"/>
</dbReference>
<dbReference type="InterPro" id="IPR040605">
    <property type="entry name" value="Glyco_hydro2_dom5"/>
</dbReference>
<keyword evidence="3" id="KW-0326">Glycosidase</keyword>
<dbReference type="SUPFAM" id="SSF49373">
    <property type="entry name" value="Invasin/intimin cell-adhesion fragments"/>
    <property type="match status" value="1"/>
</dbReference>
<proteinExistence type="inferred from homology"/>
<evidence type="ECO:0000256" key="4">
    <source>
        <dbReference type="SAM" id="SignalP"/>
    </source>
</evidence>
<keyword evidence="11" id="KW-1185">Reference proteome</keyword>
<dbReference type="InterPro" id="IPR006102">
    <property type="entry name" value="Ig-like_GH2"/>
</dbReference>
<dbReference type="SUPFAM" id="SSF49785">
    <property type="entry name" value="Galactose-binding domain-like"/>
    <property type="match status" value="1"/>
</dbReference>
<keyword evidence="2" id="KW-0378">Hydrolase</keyword>
<feature type="signal peptide" evidence="4">
    <location>
        <begin position="1"/>
        <end position="23"/>
    </location>
</feature>
<dbReference type="PANTHER" id="PTHR42732:SF1">
    <property type="entry name" value="BETA-MANNOSIDASE"/>
    <property type="match status" value="1"/>
</dbReference>
<evidence type="ECO:0000259" key="5">
    <source>
        <dbReference type="Pfam" id="PF00703"/>
    </source>
</evidence>
<feature type="chain" id="PRO_5011475798" evidence="4">
    <location>
        <begin position="24"/>
        <end position="832"/>
    </location>
</feature>
<accession>A0A1I3D2R7</accession>
<dbReference type="InterPro" id="IPR006104">
    <property type="entry name" value="Glyco_hydro_2_N"/>
</dbReference>
<feature type="domain" description="Glycoside hydrolase family 2 immunoglobulin-like beta-sandwich" evidence="5">
    <location>
        <begin position="209"/>
        <end position="311"/>
    </location>
</feature>
<name>A0A1I3D2R7_9SPHI</name>
<dbReference type="InterPro" id="IPR006103">
    <property type="entry name" value="Glyco_hydro_2_cat"/>
</dbReference>
<dbReference type="GO" id="GO:0004553">
    <property type="term" value="F:hydrolase activity, hydrolyzing O-glycosyl compounds"/>
    <property type="evidence" value="ECO:0007669"/>
    <property type="project" value="InterPro"/>
</dbReference>
<dbReference type="Pfam" id="PF02836">
    <property type="entry name" value="Glyco_hydro_2_C"/>
    <property type="match status" value="1"/>
</dbReference>
<evidence type="ECO:0000256" key="3">
    <source>
        <dbReference type="ARBA" id="ARBA00023295"/>
    </source>
</evidence>
<evidence type="ECO:0000256" key="2">
    <source>
        <dbReference type="ARBA" id="ARBA00022801"/>
    </source>
</evidence>
<dbReference type="GO" id="GO:0005975">
    <property type="term" value="P:carbohydrate metabolic process"/>
    <property type="evidence" value="ECO:0007669"/>
    <property type="project" value="InterPro"/>
</dbReference>
<dbReference type="InterPro" id="IPR008979">
    <property type="entry name" value="Galactose-bd-like_sf"/>
</dbReference>
<feature type="domain" description="Glycoside hydrolase family 2 catalytic" evidence="6">
    <location>
        <begin position="318"/>
        <end position="480"/>
    </location>
</feature>
<dbReference type="Pfam" id="PF02837">
    <property type="entry name" value="Glyco_hydro_2_N"/>
    <property type="match status" value="1"/>
</dbReference>
<evidence type="ECO:0000256" key="1">
    <source>
        <dbReference type="ARBA" id="ARBA00007401"/>
    </source>
</evidence>
<evidence type="ECO:0000313" key="10">
    <source>
        <dbReference type="EMBL" id="SFH81064.1"/>
    </source>
</evidence>
<dbReference type="InterPro" id="IPR036156">
    <property type="entry name" value="Beta-gal/glucu_dom_sf"/>
</dbReference>
<dbReference type="InterPro" id="IPR013783">
    <property type="entry name" value="Ig-like_fold"/>
</dbReference>
<feature type="domain" description="DUF4982" evidence="8">
    <location>
        <begin position="637"/>
        <end position="698"/>
    </location>
</feature>
<dbReference type="InterPro" id="IPR051913">
    <property type="entry name" value="GH2_Domain-Containing"/>
</dbReference>
<evidence type="ECO:0000259" key="7">
    <source>
        <dbReference type="Pfam" id="PF02837"/>
    </source>
</evidence>
<dbReference type="AlphaFoldDB" id="A0A1I3D2R7"/>
<organism evidence="10 11">
    <name type="scientific">Parapedobacter indicus</name>
    <dbReference type="NCBI Taxonomy" id="1477437"/>
    <lineage>
        <taxon>Bacteria</taxon>
        <taxon>Pseudomonadati</taxon>
        <taxon>Bacteroidota</taxon>
        <taxon>Sphingobacteriia</taxon>
        <taxon>Sphingobacteriales</taxon>
        <taxon>Sphingobacteriaceae</taxon>
        <taxon>Parapedobacter</taxon>
    </lineage>
</organism>
<dbReference type="PANTHER" id="PTHR42732">
    <property type="entry name" value="BETA-GALACTOSIDASE"/>
    <property type="match status" value="1"/>
</dbReference>
<sequence>MGSKRMLLLGLVMLLAGPASLSAQDTTARVVKTLRTDWLFMKGEVPDGARLDYDDSHWDRVDVPHDWAIVGPFDEDHDKQEVTVIEDGERVPSIRTGRTGGLPYMGVGWYRKQLSFSGTASDKRVFIEFDGAMSNAKVYLNGQWVGGRPYGYSSFGFELTPYIRWGSTNVLAVRLENEPESARWYPGAGLYRAVRLLVLNRTHIPQWGVWVTTPEITHQEALVNIRTEIATKPPVHAAIRLETDIIDPSGKVVASLKKNLLPVTGDTVSQQLRLKDPRFWSADSPRLYKAVSRIKAGDQTLDVMETVFGIRTIRFTADSGMLVNGRWEKLKGVCLHHDLGALGAAFNKSALRHRLTLLKQMGCNAIRGAHNPHDPAMLELCDEMGFYFIDEAFDEWKLPKTANGYSRWFDEWAERDLTDMIRRDRNHPALIMYSIGNEVREQQQPEGYRVARFLTAICHREDPYRPVTAGFNQWKPAIDNGLADEVDIPGFNYKPAFYGRIRQLQPTWPIYGSETASTVSSRGSYHFPAQRFSMKAWEDNQSSAYDLEHCSWSQLPDEEWKALEDHPFVAGEFVWTGVDYLGEPTPYNCRWPSRSSYFGILDLAGIPKDRYFLYKSRWSDRPTLHVLPHWTWPEKLGEHVPVYVYTNYPEAELFVNGKSQGRKRFDPGELLDRYRLRWEDVVYQPGELKVIAYDVQGEIADSAVTETAGAPFRLVLTADRDTLTTDGDDLIYVTVEVQDRQGNLCPRADHLVNFSVEGSGFLRAVDNGNPASTEAFQAQYRNAFNGKCVAIVQSNGKTGKVFIRAESQGLVVGELTVDCTAKEHYKREWVEK</sequence>
<dbReference type="Gene3D" id="3.20.20.80">
    <property type="entry name" value="Glycosidases"/>
    <property type="match status" value="1"/>
</dbReference>
<reference evidence="10 11" key="1">
    <citation type="submission" date="2016-10" db="EMBL/GenBank/DDBJ databases">
        <authorList>
            <person name="de Groot N.N."/>
        </authorList>
    </citation>
    <scope>NUCLEOTIDE SEQUENCE [LARGE SCALE GENOMIC DNA]</scope>
    <source>
        <strain evidence="10 11">RK1</strain>
    </source>
</reference>
<dbReference type="STRING" id="1477437.SAMN05444682_101294"/>
<dbReference type="InterPro" id="IPR017853">
    <property type="entry name" value="GH"/>
</dbReference>
<dbReference type="PRINTS" id="PR00132">
    <property type="entry name" value="GLHYDRLASE2"/>
</dbReference>
<protein>
    <submittedName>
        <fullName evidence="10">Beta-galactosidase</fullName>
    </submittedName>
</protein>
<evidence type="ECO:0000313" key="11">
    <source>
        <dbReference type="Proteomes" id="UP000198670"/>
    </source>
</evidence>
<dbReference type="Proteomes" id="UP000198670">
    <property type="component" value="Unassembled WGS sequence"/>
</dbReference>
<dbReference type="InterPro" id="IPR006101">
    <property type="entry name" value="Glyco_hydro_2"/>
</dbReference>
<dbReference type="NCBIfam" id="NF041463">
    <property type="entry name" value="GalB"/>
    <property type="match status" value="1"/>
</dbReference>
<keyword evidence="4" id="KW-0732">Signal</keyword>
<dbReference type="Gene3D" id="2.60.40.10">
    <property type="entry name" value="Immunoglobulins"/>
    <property type="match status" value="3"/>
</dbReference>
<dbReference type="InterPro" id="IPR032311">
    <property type="entry name" value="DUF4982"/>
</dbReference>
<gene>
    <name evidence="10" type="ORF">SAMN05444682_101294</name>
</gene>
<feature type="domain" description="Glycosyl hydrolases family 2 sugar binding" evidence="7">
    <location>
        <begin position="102"/>
        <end position="196"/>
    </location>
</feature>
<evidence type="ECO:0000259" key="9">
    <source>
        <dbReference type="Pfam" id="PF18565"/>
    </source>
</evidence>
<dbReference type="OrthoDB" id="9801077at2"/>
<feature type="domain" description="Glycoside hydrolase family 2" evidence="9">
    <location>
        <begin position="714"/>
        <end position="814"/>
    </location>
</feature>
<comment type="similarity">
    <text evidence="1">Belongs to the glycosyl hydrolase 2 family.</text>
</comment>
<dbReference type="InterPro" id="IPR008964">
    <property type="entry name" value="Invasin/intimin_cell_adhesion"/>
</dbReference>
<dbReference type="Gene3D" id="2.60.120.260">
    <property type="entry name" value="Galactose-binding domain-like"/>
    <property type="match status" value="1"/>
</dbReference>
<dbReference type="SUPFAM" id="SSF49303">
    <property type="entry name" value="beta-Galactosidase/glucuronidase domain"/>
    <property type="match status" value="1"/>
</dbReference>
<dbReference type="EMBL" id="FOQO01000001">
    <property type="protein sequence ID" value="SFH81064.1"/>
    <property type="molecule type" value="Genomic_DNA"/>
</dbReference>
<evidence type="ECO:0000259" key="6">
    <source>
        <dbReference type="Pfam" id="PF02836"/>
    </source>
</evidence>
<dbReference type="SUPFAM" id="SSF51445">
    <property type="entry name" value="(Trans)glycosidases"/>
    <property type="match status" value="1"/>
</dbReference>